<protein>
    <submittedName>
        <fullName evidence="1">Uncharacterized protein</fullName>
    </submittedName>
</protein>
<dbReference type="Pfam" id="PF13597">
    <property type="entry name" value="NRDD"/>
    <property type="match status" value="1"/>
</dbReference>
<reference evidence="1 2" key="1">
    <citation type="submission" date="2019-02" db="EMBL/GenBank/DDBJ databases">
        <title>Closed genome of Sporomusa termitida DSM 4440.</title>
        <authorList>
            <person name="Poehlein A."/>
            <person name="Daniel R."/>
        </authorList>
    </citation>
    <scope>NUCLEOTIDE SEQUENCE [LARGE SCALE GENOMIC DNA]</scope>
    <source>
        <strain evidence="1 2">DSM 4440</strain>
    </source>
</reference>
<organism evidence="1 2">
    <name type="scientific">Sporomusa termitida</name>
    <dbReference type="NCBI Taxonomy" id="2377"/>
    <lineage>
        <taxon>Bacteria</taxon>
        <taxon>Bacillati</taxon>
        <taxon>Bacillota</taxon>
        <taxon>Negativicutes</taxon>
        <taxon>Selenomonadales</taxon>
        <taxon>Sporomusaceae</taxon>
        <taxon>Sporomusa</taxon>
    </lineage>
</organism>
<dbReference type="EMBL" id="CP036259">
    <property type="protein sequence ID" value="QDR83036.1"/>
    <property type="molecule type" value="Genomic_DNA"/>
</dbReference>
<dbReference type="Proteomes" id="UP000320776">
    <property type="component" value="Chromosome"/>
</dbReference>
<sequence>MIIDGIKVITEAGITEAEIRSIVQEEIRLWHRQGKELAGVQLMVEGEEIVVKAVERSPIKRVRRITGYLSTEDRFNSAKQAELFDRQAHI</sequence>
<gene>
    <name evidence="1" type="ORF">SPTER_44990</name>
</gene>
<dbReference type="GO" id="GO:0006260">
    <property type="term" value="P:DNA replication"/>
    <property type="evidence" value="ECO:0007669"/>
    <property type="project" value="InterPro"/>
</dbReference>
<keyword evidence="2" id="KW-1185">Reference proteome</keyword>
<dbReference type="RefSeq" id="WP_144352356.1">
    <property type="nucleotide sequence ID" value="NZ_CP036259.1"/>
</dbReference>
<name>A0A517E0L0_9FIRM</name>
<dbReference type="KEGG" id="sted:SPTER_44990"/>
<dbReference type="InterPro" id="IPR012833">
    <property type="entry name" value="NrdD"/>
</dbReference>
<dbReference type="AlphaFoldDB" id="A0A517E0L0"/>
<accession>A0A517E0L0</accession>
<dbReference type="GO" id="GO:0008998">
    <property type="term" value="F:ribonucleoside-triphosphate reductase (thioredoxin) activity"/>
    <property type="evidence" value="ECO:0007669"/>
    <property type="project" value="InterPro"/>
</dbReference>
<dbReference type="OrthoDB" id="3173988at2"/>
<proteinExistence type="predicted"/>
<evidence type="ECO:0000313" key="1">
    <source>
        <dbReference type="EMBL" id="QDR83036.1"/>
    </source>
</evidence>
<evidence type="ECO:0000313" key="2">
    <source>
        <dbReference type="Proteomes" id="UP000320776"/>
    </source>
</evidence>